<dbReference type="STRING" id="1549748.WH95_19790"/>
<dbReference type="Gene3D" id="3.40.1170.60">
    <property type="match status" value="1"/>
</dbReference>
<dbReference type="AlphaFoldDB" id="A0A0M2R5C1"/>
<keyword evidence="12" id="KW-1185">Reference proteome</keyword>
<evidence type="ECO:0000313" key="12">
    <source>
        <dbReference type="Proteomes" id="UP000034491"/>
    </source>
</evidence>
<evidence type="ECO:0000256" key="7">
    <source>
        <dbReference type="ARBA" id="ARBA00023236"/>
    </source>
</evidence>
<keyword evidence="6" id="KW-0234">DNA repair</keyword>
<keyword evidence="7" id="KW-0742">SOS response</keyword>
<dbReference type="Pfam" id="PF00817">
    <property type="entry name" value="IMS"/>
    <property type="match status" value="1"/>
</dbReference>
<evidence type="ECO:0000256" key="3">
    <source>
        <dbReference type="ARBA" id="ARBA00012417"/>
    </source>
</evidence>
<comment type="similarity">
    <text evidence="1">Belongs to the DNA polymerase type-Y family.</text>
</comment>
<comment type="function">
    <text evidence="8">Poorly processive, error-prone DNA polymerase involved in untargeted mutagenesis. Copies undamaged DNA at stalled replication forks, which arise in vivo from mismatched or misaligned primer ends. These misaligned primers can be extended by PolIV. Exhibits no 3'-5' exonuclease (proofreading) activity. May be involved in translesional synthesis, in conjunction with the beta clamp from PolIII.</text>
</comment>
<dbReference type="GO" id="GO:0003684">
    <property type="term" value="F:damaged DNA binding"/>
    <property type="evidence" value="ECO:0007669"/>
    <property type="project" value="InterPro"/>
</dbReference>
<dbReference type="Gene3D" id="3.30.70.270">
    <property type="match status" value="1"/>
</dbReference>
<comment type="catalytic activity">
    <reaction evidence="9">
        <text>DNA(n) + a 2'-deoxyribonucleoside 5'-triphosphate = DNA(n+1) + diphosphate</text>
        <dbReference type="Rhea" id="RHEA:22508"/>
        <dbReference type="Rhea" id="RHEA-COMP:17339"/>
        <dbReference type="Rhea" id="RHEA-COMP:17340"/>
        <dbReference type="ChEBI" id="CHEBI:33019"/>
        <dbReference type="ChEBI" id="CHEBI:61560"/>
        <dbReference type="ChEBI" id="CHEBI:173112"/>
        <dbReference type="EC" id="2.7.7.7"/>
    </reaction>
</comment>
<dbReference type="EC" id="2.7.7.7" evidence="3"/>
<dbReference type="Pfam" id="PF11799">
    <property type="entry name" value="IMS_C"/>
    <property type="match status" value="1"/>
</dbReference>
<dbReference type="PANTHER" id="PTHR11076:SF34">
    <property type="entry name" value="PROTEIN UMUC"/>
    <property type="match status" value="1"/>
</dbReference>
<dbReference type="InterPro" id="IPR001126">
    <property type="entry name" value="UmuC"/>
</dbReference>
<proteinExistence type="inferred from homology"/>
<accession>A0A0M2R5C1</accession>
<gene>
    <name evidence="11" type="ORF">WH95_19790</name>
</gene>
<name>A0A0M2R5C1_9PROT</name>
<dbReference type="InterPro" id="IPR043128">
    <property type="entry name" value="Rev_trsase/Diguanyl_cyclase"/>
</dbReference>
<organism evidence="11 12">
    <name type="scientific">Kiloniella litopenaei</name>
    <dbReference type="NCBI Taxonomy" id="1549748"/>
    <lineage>
        <taxon>Bacteria</taxon>
        <taxon>Pseudomonadati</taxon>
        <taxon>Pseudomonadota</taxon>
        <taxon>Alphaproteobacteria</taxon>
        <taxon>Rhodospirillales</taxon>
        <taxon>Kiloniellaceae</taxon>
        <taxon>Kiloniella</taxon>
    </lineage>
</organism>
<keyword evidence="5" id="KW-0741">SOS mutagenesis</keyword>
<dbReference type="GO" id="GO:0042276">
    <property type="term" value="P:error-prone translesion synthesis"/>
    <property type="evidence" value="ECO:0007669"/>
    <property type="project" value="TreeGrafter"/>
</dbReference>
<dbReference type="InterPro" id="IPR043502">
    <property type="entry name" value="DNA/RNA_pol_sf"/>
</dbReference>
<keyword evidence="4" id="KW-0227">DNA damage</keyword>
<dbReference type="GO" id="GO:0003887">
    <property type="term" value="F:DNA-directed DNA polymerase activity"/>
    <property type="evidence" value="ECO:0007669"/>
    <property type="project" value="TreeGrafter"/>
</dbReference>
<comment type="subunit">
    <text evidence="2">Monomer.</text>
</comment>
<dbReference type="Pfam" id="PF13438">
    <property type="entry name" value="DUF4113"/>
    <property type="match status" value="1"/>
</dbReference>
<evidence type="ECO:0000256" key="6">
    <source>
        <dbReference type="ARBA" id="ARBA00023204"/>
    </source>
</evidence>
<dbReference type="InterPro" id="IPR025188">
    <property type="entry name" value="DUF4113"/>
</dbReference>
<dbReference type="InterPro" id="IPR050116">
    <property type="entry name" value="DNA_polymerase-Y"/>
</dbReference>
<dbReference type="GO" id="GO:0006281">
    <property type="term" value="P:DNA repair"/>
    <property type="evidence" value="ECO:0007669"/>
    <property type="project" value="UniProtKB-KW"/>
</dbReference>
<dbReference type="CDD" id="cd01700">
    <property type="entry name" value="PolY_Pol_V_umuC"/>
    <property type="match status" value="1"/>
</dbReference>
<protein>
    <recommendedName>
        <fullName evidence="3">DNA-directed DNA polymerase</fullName>
        <ecNumber evidence="3">2.7.7.7</ecNumber>
    </recommendedName>
</protein>
<dbReference type="GO" id="GO:0009432">
    <property type="term" value="P:SOS response"/>
    <property type="evidence" value="ECO:0007669"/>
    <property type="project" value="UniProtKB-KW"/>
</dbReference>
<feature type="domain" description="UmuC" evidence="10">
    <location>
        <begin position="11"/>
        <end position="192"/>
    </location>
</feature>
<evidence type="ECO:0000256" key="4">
    <source>
        <dbReference type="ARBA" id="ARBA00022763"/>
    </source>
</evidence>
<dbReference type="RefSeq" id="WP_046510150.1">
    <property type="nucleotide sequence ID" value="NZ_LANI01000041.1"/>
</dbReference>
<dbReference type="PROSITE" id="PS50173">
    <property type="entry name" value="UMUC"/>
    <property type="match status" value="1"/>
</dbReference>
<dbReference type="InterPro" id="IPR017961">
    <property type="entry name" value="DNA_pol_Y-fam_little_finger"/>
</dbReference>
<dbReference type="EMBL" id="LANI01000041">
    <property type="protein sequence ID" value="KKJ75165.1"/>
    <property type="molecule type" value="Genomic_DNA"/>
</dbReference>
<dbReference type="SUPFAM" id="SSF56672">
    <property type="entry name" value="DNA/RNA polymerases"/>
    <property type="match status" value="1"/>
</dbReference>
<dbReference type="GO" id="GO:0005829">
    <property type="term" value="C:cytosol"/>
    <property type="evidence" value="ECO:0007669"/>
    <property type="project" value="TreeGrafter"/>
</dbReference>
<evidence type="ECO:0000256" key="2">
    <source>
        <dbReference type="ARBA" id="ARBA00011245"/>
    </source>
</evidence>
<dbReference type="PATRIC" id="fig|1549748.8.peg.3589"/>
<evidence type="ECO:0000259" key="10">
    <source>
        <dbReference type="PROSITE" id="PS50173"/>
    </source>
</evidence>
<evidence type="ECO:0000256" key="1">
    <source>
        <dbReference type="ARBA" id="ARBA00010945"/>
    </source>
</evidence>
<dbReference type="Proteomes" id="UP000034491">
    <property type="component" value="Unassembled WGS sequence"/>
</dbReference>
<evidence type="ECO:0000313" key="11">
    <source>
        <dbReference type="EMBL" id="KKJ75165.1"/>
    </source>
</evidence>
<dbReference type="OrthoDB" id="9808813at2"/>
<dbReference type="PANTHER" id="PTHR11076">
    <property type="entry name" value="DNA REPAIR POLYMERASE UMUC / TRANSFERASE FAMILY MEMBER"/>
    <property type="match status" value="1"/>
</dbReference>
<comment type="caution">
    <text evidence="11">The sequence shown here is derived from an EMBL/GenBank/DDBJ whole genome shotgun (WGS) entry which is preliminary data.</text>
</comment>
<evidence type="ECO:0000256" key="8">
    <source>
        <dbReference type="ARBA" id="ARBA00025589"/>
    </source>
</evidence>
<evidence type="ECO:0000256" key="5">
    <source>
        <dbReference type="ARBA" id="ARBA00023199"/>
    </source>
</evidence>
<evidence type="ECO:0000256" key="9">
    <source>
        <dbReference type="ARBA" id="ARBA00049244"/>
    </source>
</evidence>
<sequence>MSSTSSPNDWFALVDVNNFYVSCERLFRPDLNNVPVVVLSNNDGCVIARSQEAKNLNFSMGDIFHQVQDKIRETGTKVFSSNYPLYGSLSSRTVKVYQQFTNRVEVYSIDESFLLLRGSSDEIISLGRDIKNRVLRDVGLPVCVGIARTKTLAKIANRIAKKHAEHAGVFLLEENDQEQLKTIENEDIWGISRRLTPKLQELGIYNALELSLADPKRMRSKFSVVMERMIYELKGQSCLELEEVIPTKKGIMVSRGFGQGQEHYIRVQEAVAEYASRAAEKMRKQNLSVNRLTVFLRTSPHGKDQTYYSNSFSINFPEASYDTALIIKCAFYCLKKIFRSGLKYQKAGVFLDGLVDSGSTQQDFFFKPVPEKSQKLMSMLDELNKKHGRDTVHFASCGVERKHKMKQRLLSPRYTTCWDDRPVVF</sequence>
<reference evidence="11 12" key="1">
    <citation type="submission" date="2015-03" db="EMBL/GenBank/DDBJ databases">
        <title>Genome sequence of Kiloniella sp. P1-1, isolated from the gut microflora of Pacific white shrimp, Penaeus vannamei.</title>
        <authorList>
            <person name="Shao Z."/>
            <person name="Wang L."/>
            <person name="Li X."/>
        </authorList>
    </citation>
    <scope>NUCLEOTIDE SEQUENCE [LARGE SCALE GENOMIC DNA]</scope>
    <source>
        <strain evidence="11 12">P1-1</strain>
    </source>
</reference>